<dbReference type="EMBL" id="KV423923">
    <property type="protein sequence ID" value="KZT61445.1"/>
    <property type="molecule type" value="Genomic_DNA"/>
</dbReference>
<organism evidence="1 3">
    <name type="scientific">Calocera cornea HHB12733</name>
    <dbReference type="NCBI Taxonomy" id="1353952"/>
    <lineage>
        <taxon>Eukaryota</taxon>
        <taxon>Fungi</taxon>
        <taxon>Dikarya</taxon>
        <taxon>Basidiomycota</taxon>
        <taxon>Agaricomycotina</taxon>
        <taxon>Dacrymycetes</taxon>
        <taxon>Dacrymycetales</taxon>
        <taxon>Dacrymycetaceae</taxon>
        <taxon>Calocera</taxon>
    </lineage>
</organism>
<evidence type="ECO:0008006" key="4">
    <source>
        <dbReference type="Google" id="ProtNLM"/>
    </source>
</evidence>
<feature type="non-terminal residue" evidence="1">
    <location>
        <position position="1"/>
    </location>
</feature>
<feature type="non-terminal residue" evidence="1">
    <location>
        <position position="148"/>
    </location>
</feature>
<dbReference type="EMBL" id="KV423950">
    <property type="protein sequence ID" value="KZT58564.1"/>
    <property type="molecule type" value="Genomic_DNA"/>
</dbReference>
<evidence type="ECO:0000313" key="3">
    <source>
        <dbReference type="Proteomes" id="UP000076842"/>
    </source>
</evidence>
<sequence length="148" mass="17810">RWTPDCEQWQEAEQDHRHRAYNQALDHLEGLVVQRLFEIEKRNLRGTGYKMRVAIAKALKQRSHAIQGALARYNELARRVNRPTLTFKEVLDYSFLADFALLRFARHNLLQHRWTEPKVRHATVKWLLVQCAREELKRLDVEIRRVWT</sequence>
<dbReference type="AlphaFoldDB" id="A0A165GW50"/>
<dbReference type="Proteomes" id="UP000076842">
    <property type="component" value="Unassembled WGS sequence"/>
</dbReference>
<proteinExistence type="predicted"/>
<dbReference type="STRING" id="1353952.A0A165GW50"/>
<accession>A0A165GW50</accession>
<name>A0A165GW50_9BASI</name>
<keyword evidence="3" id="KW-1185">Reference proteome</keyword>
<protein>
    <recommendedName>
        <fullName evidence="4">SPX domain-containing protein</fullName>
    </recommendedName>
</protein>
<dbReference type="OrthoDB" id="2676448at2759"/>
<gene>
    <name evidence="1" type="ORF">CALCODRAFT_408729</name>
    <name evidence="2" type="ORF">CALCODRAFT_422391</name>
</gene>
<evidence type="ECO:0000313" key="1">
    <source>
        <dbReference type="EMBL" id="KZT58564.1"/>
    </source>
</evidence>
<evidence type="ECO:0000313" key="2">
    <source>
        <dbReference type="EMBL" id="KZT61445.1"/>
    </source>
</evidence>
<reference evidence="1 3" key="1">
    <citation type="journal article" date="2016" name="Mol. Biol. Evol.">
        <title>Comparative Genomics of Early-Diverging Mushroom-Forming Fungi Provides Insights into the Origins of Lignocellulose Decay Capabilities.</title>
        <authorList>
            <person name="Nagy L.G."/>
            <person name="Riley R."/>
            <person name="Tritt A."/>
            <person name="Adam C."/>
            <person name="Daum C."/>
            <person name="Floudas D."/>
            <person name="Sun H."/>
            <person name="Yadav J.S."/>
            <person name="Pangilinan J."/>
            <person name="Larsson K.H."/>
            <person name="Matsuura K."/>
            <person name="Barry K."/>
            <person name="Labutti K."/>
            <person name="Kuo R."/>
            <person name="Ohm R.A."/>
            <person name="Bhattacharya S.S."/>
            <person name="Shirouzu T."/>
            <person name="Yoshinaga Y."/>
            <person name="Martin F.M."/>
            <person name="Grigoriev I.V."/>
            <person name="Hibbett D.S."/>
        </authorList>
    </citation>
    <scope>NUCLEOTIDE SEQUENCE [LARGE SCALE GENOMIC DNA]</scope>
    <source>
        <strain evidence="1 3">HHB12733</strain>
    </source>
</reference>